<dbReference type="PROSITE" id="PS00061">
    <property type="entry name" value="ADH_SHORT"/>
    <property type="match status" value="1"/>
</dbReference>
<reference evidence="4" key="2">
    <citation type="submission" date="2020-09" db="EMBL/GenBank/DDBJ databases">
        <authorList>
            <person name="Sun Q."/>
            <person name="Sedlacek I."/>
        </authorList>
    </citation>
    <scope>NUCLEOTIDE SEQUENCE</scope>
    <source>
        <strain evidence="4">CCM 7905</strain>
    </source>
</reference>
<dbReference type="Proteomes" id="UP000654257">
    <property type="component" value="Unassembled WGS sequence"/>
</dbReference>
<dbReference type="Gene3D" id="3.40.50.720">
    <property type="entry name" value="NAD(P)-binding Rossmann-like Domain"/>
    <property type="match status" value="1"/>
</dbReference>
<keyword evidence="3" id="KW-0520">NAD</keyword>
<dbReference type="Pfam" id="PF13561">
    <property type="entry name" value="adh_short_C2"/>
    <property type="match status" value="1"/>
</dbReference>
<dbReference type="EMBL" id="BMCU01000011">
    <property type="protein sequence ID" value="GGG29872.1"/>
    <property type="molecule type" value="Genomic_DNA"/>
</dbReference>
<dbReference type="RefSeq" id="WP_188548108.1">
    <property type="nucleotide sequence ID" value="NZ_BMCU01000011.1"/>
</dbReference>
<reference evidence="4" key="1">
    <citation type="journal article" date="2014" name="Int. J. Syst. Evol. Microbiol.">
        <title>Complete genome sequence of Corynebacterium casei LMG S-19264T (=DSM 44701T), isolated from a smear-ripened cheese.</title>
        <authorList>
            <consortium name="US DOE Joint Genome Institute (JGI-PGF)"/>
            <person name="Walter F."/>
            <person name="Albersmeier A."/>
            <person name="Kalinowski J."/>
            <person name="Ruckert C."/>
        </authorList>
    </citation>
    <scope>NUCLEOTIDE SEQUENCE</scope>
    <source>
        <strain evidence="4">CCM 7905</strain>
    </source>
</reference>
<dbReference type="PANTHER" id="PTHR42760">
    <property type="entry name" value="SHORT-CHAIN DEHYDROGENASES/REDUCTASES FAMILY MEMBER"/>
    <property type="match status" value="1"/>
</dbReference>
<dbReference type="InterPro" id="IPR020904">
    <property type="entry name" value="Sc_DH/Rdtase_CS"/>
</dbReference>
<dbReference type="PRINTS" id="PR00080">
    <property type="entry name" value="SDRFAMILY"/>
</dbReference>
<evidence type="ECO:0000313" key="5">
    <source>
        <dbReference type="Proteomes" id="UP000654257"/>
    </source>
</evidence>
<dbReference type="InterPro" id="IPR023985">
    <property type="entry name" value="SDR_subfam_1"/>
</dbReference>
<evidence type="ECO:0000313" key="4">
    <source>
        <dbReference type="EMBL" id="GGG29872.1"/>
    </source>
</evidence>
<evidence type="ECO:0000256" key="2">
    <source>
        <dbReference type="ARBA" id="ARBA00023002"/>
    </source>
</evidence>
<keyword evidence="2" id="KW-0560">Oxidoreductase</keyword>
<dbReference type="CDD" id="cd05233">
    <property type="entry name" value="SDR_c"/>
    <property type="match status" value="1"/>
</dbReference>
<protein>
    <submittedName>
        <fullName evidence="4">Oxidoreductase</fullName>
    </submittedName>
</protein>
<sequence>MGKLDGKVALITGAARGQGRSHALGLAGEGADIIAIDIAQQVGSVPYPLASLDDLEETARLIKGLGRRVVTAQADVRDLAQMQAAVADGLTQLGRIDIVCANAGVISAGRVLDLTPEQWNDMIAINLTGVWHTVKAAVPNMVERGEGGSIIFTGSTSSLGGYPNVGHYVTAKHGIIGLMHTLANELGPQRIRVNAVSPTNVNTDLLQNSTFYKLFRPDLDDPTMEDSLEAFGSMHSLPNLPWVEASDITNAVLYLATDDSRFVTGVNLPVDGGASQKVGG</sequence>
<gene>
    <name evidence="4" type="ORF">GCM10007304_49600</name>
</gene>
<dbReference type="GO" id="GO:0016616">
    <property type="term" value="F:oxidoreductase activity, acting on the CH-OH group of donors, NAD or NADP as acceptor"/>
    <property type="evidence" value="ECO:0007669"/>
    <property type="project" value="TreeGrafter"/>
</dbReference>
<name>A0A917G972_9NOCA</name>
<dbReference type="NCBIfam" id="TIGR03971">
    <property type="entry name" value="SDR_subfam_1"/>
    <property type="match status" value="1"/>
</dbReference>
<comment type="similarity">
    <text evidence="1">Belongs to the short-chain dehydrogenases/reductases (SDR) family.</text>
</comment>
<dbReference type="NCBIfam" id="NF009467">
    <property type="entry name" value="PRK12826.1-3"/>
    <property type="match status" value="1"/>
</dbReference>
<organism evidence="4 5">
    <name type="scientific">Rhodococcoides trifolii</name>
    <dbReference type="NCBI Taxonomy" id="908250"/>
    <lineage>
        <taxon>Bacteria</taxon>
        <taxon>Bacillati</taxon>
        <taxon>Actinomycetota</taxon>
        <taxon>Actinomycetes</taxon>
        <taxon>Mycobacteriales</taxon>
        <taxon>Nocardiaceae</taxon>
        <taxon>Rhodococcoides</taxon>
    </lineage>
</organism>
<dbReference type="AlphaFoldDB" id="A0A917G972"/>
<comment type="caution">
    <text evidence="4">The sequence shown here is derived from an EMBL/GenBank/DDBJ whole genome shotgun (WGS) entry which is preliminary data.</text>
</comment>
<dbReference type="FunFam" id="3.40.50.720:FF:000084">
    <property type="entry name" value="Short-chain dehydrogenase reductase"/>
    <property type="match status" value="1"/>
</dbReference>
<evidence type="ECO:0000256" key="1">
    <source>
        <dbReference type="ARBA" id="ARBA00006484"/>
    </source>
</evidence>
<proteinExistence type="inferred from homology"/>
<dbReference type="PRINTS" id="PR00081">
    <property type="entry name" value="GDHRDH"/>
</dbReference>
<dbReference type="InterPro" id="IPR036291">
    <property type="entry name" value="NAD(P)-bd_dom_sf"/>
</dbReference>
<evidence type="ECO:0000256" key="3">
    <source>
        <dbReference type="ARBA" id="ARBA00023027"/>
    </source>
</evidence>
<dbReference type="SUPFAM" id="SSF51735">
    <property type="entry name" value="NAD(P)-binding Rossmann-fold domains"/>
    <property type="match status" value="1"/>
</dbReference>
<dbReference type="InterPro" id="IPR002347">
    <property type="entry name" value="SDR_fam"/>
</dbReference>
<keyword evidence="5" id="KW-1185">Reference proteome</keyword>
<accession>A0A917G972</accession>
<dbReference type="PANTHER" id="PTHR42760:SF133">
    <property type="entry name" value="3-OXOACYL-[ACYL-CARRIER-PROTEIN] REDUCTASE"/>
    <property type="match status" value="1"/>
</dbReference>